<evidence type="ECO:0000256" key="4">
    <source>
        <dbReference type="ARBA" id="ARBA00022729"/>
    </source>
</evidence>
<dbReference type="Gene3D" id="1.10.8.640">
    <property type="entry name" value="Cytochrome C biogenesis protein"/>
    <property type="match status" value="1"/>
</dbReference>
<evidence type="ECO:0000256" key="3">
    <source>
        <dbReference type="ARBA" id="ARBA00022723"/>
    </source>
</evidence>
<evidence type="ECO:0000256" key="2">
    <source>
        <dbReference type="ARBA" id="ARBA00022617"/>
    </source>
</evidence>
<comment type="caution">
    <text evidence="9">The sequence shown here is derived from an EMBL/GenBank/DDBJ whole genome shotgun (WGS) entry which is preliminary data.</text>
</comment>
<feature type="signal peptide" evidence="7">
    <location>
        <begin position="1"/>
        <end position="18"/>
    </location>
</feature>
<proteinExistence type="inferred from homology"/>
<reference evidence="9 10" key="1">
    <citation type="submission" date="2012-09" db="EMBL/GenBank/DDBJ databases">
        <title>Genome Sequence of alkane-degrading Bacterium Alcanivorax sp. 521-1.</title>
        <authorList>
            <person name="Lai Q."/>
            <person name="Shao Z."/>
        </authorList>
    </citation>
    <scope>NUCLEOTIDE SEQUENCE [LARGE SCALE GENOMIC DNA]</scope>
    <source>
        <strain evidence="9 10">521-1</strain>
    </source>
</reference>
<keyword evidence="5" id="KW-0201">Cytochrome c-type biogenesis</keyword>
<keyword evidence="10" id="KW-1185">Reference proteome</keyword>
<keyword evidence="4 7" id="KW-0732">Signal</keyword>
<evidence type="ECO:0000256" key="5">
    <source>
        <dbReference type="ARBA" id="ARBA00022748"/>
    </source>
</evidence>
<protein>
    <recommendedName>
        <fullName evidence="7">Cytochrome c-type biogenesis protein</fullName>
    </recommendedName>
</protein>
<evidence type="ECO:0000256" key="1">
    <source>
        <dbReference type="ARBA" id="ARBA00010342"/>
    </source>
</evidence>
<dbReference type="RefSeq" id="WP_161383228.1">
    <property type="nucleotide sequence ID" value="NZ_ARXX01000019.1"/>
</dbReference>
<dbReference type="Pfam" id="PF03918">
    <property type="entry name" value="CcmH"/>
    <property type="match status" value="1"/>
</dbReference>
<dbReference type="PANTHER" id="PTHR47870:SF1">
    <property type="entry name" value="CYTOCHROME C-TYPE BIOGENESIS PROTEIN CCMH"/>
    <property type="match status" value="1"/>
</dbReference>
<feature type="domain" description="CcmH/CycL/Ccl2/NrfF N-terminal" evidence="8">
    <location>
        <begin position="7"/>
        <end position="133"/>
    </location>
</feature>
<comment type="similarity">
    <text evidence="1 7">Belongs to the CcmH/CycL/Ccl2/NrfF family.</text>
</comment>
<organism evidence="9 10">
    <name type="scientific">Alloalcanivorax profundimaris</name>
    <dbReference type="NCBI Taxonomy" id="2735259"/>
    <lineage>
        <taxon>Bacteria</taxon>
        <taxon>Pseudomonadati</taxon>
        <taxon>Pseudomonadota</taxon>
        <taxon>Gammaproteobacteria</taxon>
        <taxon>Oceanospirillales</taxon>
        <taxon>Alcanivoracaceae</taxon>
        <taxon>Alloalcanivorax</taxon>
    </lineage>
</organism>
<feature type="chain" id="PRO_5044960434" description="Cytochrome c-type biogenesis protein" evidence="7">
    <location>
        <begin position="19"/>
        <end position="136"/>
    </location>
</feature>
<evidence type="ECO:0000256" key="6">
    <source>
        <dbReference type="ARBA" id="ARBA00023004"/>
    </source>
</evidence>
<evidence type="ECO:0000259" key="8">
    <source>
        <dbReference type="Pfam" id="PF03918"/>
    </source>
</evidence>
<dbReference type="PANTHER" id="PTHR47870">
    <property type="entry name" value="CYTOCHROME C-TYPE BIOGENESIS PROTEIN CCMH"/>
    <property type="match status" value="1"/>
</dbReference>
<comment type="function">
    <text evidence="7">Possible subunit of a heme lyase.</text>
</comment>
<sequence length="136" mass="15558">MIRALMLLTLLLAAPLQAAIDLYQFDDNAQQDRFHRLTEELRCPKCQNQSIADSDAEIARDMRERVARMIREGRSNEEIVQFFVARYGDFVSYRPPVNERTAILWVGPVALLILGGLGILLLARRASRRVEEDDAE</sequence>
<keyword evidence="6 7" id="KW-0408">Iron</keyword>
<evidence type="ECO:0000256" key="7">
    <source>
        <dbReference type="RuleBase" id="RU364112"/>
    </source>
</evidence>
<keyword evidence="7" id="KW-0812">Transmembrane</keyword>
<gene>
    <name evidence="9" type="ORF">Y5W_01552</name>
</gene>
<name>A0ABS0AQ78_9GAMM</name>
<keyword evidence="2 7" id="KW-0349">Heme</keyword>
<evidence type="ECO:0000313" key="9">
    <source>
        <dbReference type="EMBL" id="MBF5056258.1"/>
    </source>
</evidence>
<dbReference type="CDD" id="cd16378">
    <property type="entry name" value="CcmH_N"/>
    <property type="match status" value="1"/>
</dbReference>
<feature type="transmembrane region" description="Helical" evidence="7">
    <location>
        <begin position="102"/>
        <end position="123"/>
    </location>
</feature>
<dbReference type="Proteomes" id="UP000662703">
    <property type="component" value="Unassembled WGS sequence"/>
</dbReference>
<accession>A0ABS0AQ78</accession>
<dbReference type="InterPro" id="IPR005616">
    <property type="entry name" value="CcmH/CycL/Ccl2/NrfF_N"/>
</dbReference>
<dbReference type="EMBL" id="ARXX01000019">
    <property type="protein sequence ID" value="MBF5056258.1"/>
    <property type="molecule type" value="Genomic_DNA"/>
</dbReference>
<dbReference type="InterPro" id="IPR051263">
    <property type="entry name" value="C-type_cytochrome_biogenesis"/>
</dbReference>
<keyword evidence="3 7" id="KW-0479">Metal-binding</keyword>
<keyword evidence="7" id="KW-1133">Transmembrane helix</keyword>
<evidence type="ECO:0000313" key="10">
    <source>
        <dbReference type="Proteomes" id="UP000662703"/>
    </source>
</evidence>
<keyword evidence="7" id="KW-0472">Membrane</keyword>
<dbReference type="InterPro" id="IPR038297">
    <property type="entry name" value="CcmH/CycL/NrfF/Ccl2_sf"/>
</dbReference>